<evidence type="ECO:0000313" key="2">
    <source>
        <dbReference type="Proteomes" id="UP001159042"/>
    </source>
</evidence>
<evidence type="ECO:0000313" key="1">
    <source>
        <dbReference type="EMBL" id="KAJ8914041.1"/>
    </source>
</evidence>
<name>A0AAV8VIB3_9CUCU</name>
<proteinExistence type="predicted"/>
<protein>
    <submittedName>
        <fullName evidence="1">Uncharacterized protein</fullName>
    </submittedName>
</protein>
<comment type="caution">
    <text evidence="1">The sequence shown here is derived from an EMBL/GenBank/DDBJ whole genome shotgun (WGS) entry which is preliminary data.</text>
</comment>
<dbReference type="AlphaFoldDB" id="A0AAV8VIB3"/>
<reference evidence="1 2" key="1">
    <citation type="journal article" date="2023" name="Insect Mol. Biol.">
        <title>Genome sequencing provides insights into the evolution of gene families encoding plant cell wall-degrading enzymes in longhorned beetles.</title>
        <authorList>
            <person name="Shin N.R."/>
            <person name="Okamura Y."/>
            <person name="Kirsch R."/>
            <person name="Pauchet Y."/>
        </authorList>
    </citation>
    <scope>NUCLEOTIDE SEQUENCE [LARGE SCALE GENOMIC DNA]</scope>
    <source>
        <strain evidence="1">EAD_L_NR</strain>
    </source>
</reference>
<accession>A0AAV8VIB3</accession>
<gene>
    <name evidence="1" type="ORF">NQ315_017560</name>
</gene>
<dbReference type="Proteomes" id="UP001159042">
    <property type="component" value="Unassembled WGS sequence"/>
</dbReference>
<sequence>MSDTNLQNIQKILDNNLSLIPVKLLDFGYKFRNQIVELKVNEHDLQCIKQTCDQKYDKTMLEKQWNMLYIIDWKLSEKVKSEEFWSDVLLYTDAGGHKTFKEIAEFAIMALYYDH</sequence>
<organism evidence="1 2">
    <name type="scientific">Exocentrus adspersus</name>
    <dbReference type="NCBI Taxonomy" id="1586481"/>
    <lineage>
        <taxon>Eukaryota</taxon>
        <taxon>Metazoa</taxon>
        <taxon>Ecdysozoa</taxon>
        <taxon>Arthropoda</taxon>
        <taxon>Hexapoda</taxon>
        <taxon>Insecta</taxon>
        <taxon>Pterygota</taxon>
        <taxon>Neoptera</taxon>
        <taxon>Endopterygota</taxon>
        <taxon>Coleoptera</taxon>
        <taxon>Polyphaga</taxon>
        <taxon>Cucujiformia</taxon>
        <taxon>Chrysomeloidea</taxon>
        <taxon>Cerambycidae</taxon>
        <taxon>Lamiinae</taxon>
        <taxon>Acanthocinini</taxon>
        <taxon>Exocentrus</taxon>
    </lineage>
</organism>
<dbReference type="EMBL" id="JANEYG010000081">
    <property type="protein sequence ID" value="KAJ8914041.1"/>
    <property type="molecule type" value="Genomic_DNA"/>
</dbReference>
<keyword evidence="2" id="KW-1185">Reference proteome</keyword>